<keyword evidence="1" id="KW-0472">Membrane</keyword>
<sequence>MALTIGELVGFLKIDGSGWNRGLAKSRGDLDKFSRDANGRLRDLRGRFVAEGEASGKGFGAGLGRLREYADKVEDVGNRAGTSFGRLALSMSNVATASSVVHGVVPIVASLGGALALLPAIGVAVGVGMFAAKVGMSGFGDAMSSMDDPEKFAQSLEKLSPAARSTALAVRDLAPAWKAVKQETQENLFAGLADDMRALGSGYLPVLKSGLSGITAEFNTAARGTAGFLAEANQVQTVSGIFGQVRTSIGNTTTVVQPLVSILLDLVAVGTTFLPGMTDGFGSAAQSAAEFVSQARESGRLGEWISAGISTLGQLGDVFGNLFGIVGAVYGALDTGGASLLDTLTRVTGMVRGFLESFEGQQALASLASLLGTVSGVVTGVVLTALRQLAPVVVALVPGFAQLATQLGSVLTAALIVATPLLLDLATFLSENMVWLGPLAIGLYAAAQAFQVVGVAVRVLNVLMMINPWALLVAATIALVVLIVTNWDTIVAAVGAAWDWLVAAGRTAWEWIVGAVQKAVDFLLWLFLNWSLPGLIIKHWDTIVAGVRLAVQWVLDAVGWLGSLPGKVGAWFGQVKDWIVQKWSEAVDWLRGIPQRILGALGDLGRLLHDTGVNIIRGLLGGFSSMAGAIRDKLLGMVKSAWGSVLDFFGIRSPSRLAAEAGVHVGEGLVVGLGRMSGAVDRAFLDMAALPPIPKVVIPAPRLATPTGTGSGSLDPFDPRRAAGPVVHVTNHYPQAEPTSTTVNRSLQYAGALGVI</sequence>
<dbReference type="RefSeq" id="WP_045311412.1">
    <property type="nucleotide sequence ID" value="NZ_JYJG01000063.1"/>
</dbReference>
<evidence type="ECO:0000313" key="2">
    <source>
        <dbReference type="EMBL" id="KJK50270.1"/>
    </source>
</evidence>
<protein>
    <recommendedName>
        <fullName evidence="4">Tape measure protein</fullName>
    </recommendedName>
</protein>
<dbReference type="Proteomes" id="UP000033393">
    <property type="component" value="Unassembled WGS sequence"/>
</dbReference>
<keyword evidence="1" id="KW-0812">Transmembrane</keyword>
<evidence type="ECO:0000256" key="1">
    <source>
        <dbReference type="SAM" id="Phobius"/>
    </source>
</evidence>
<feature type="transmembrane region" description="Helical" evidence="1">
    <location>
        <begin position="364"/>
        <end position="386"/>
    </location>
</feature>
<gene>
    <name evidence="2" type="ORF">UK23_11400</name>
</gene>
<feature type="transmembrane region" description="Helical" evidence="1">
    <location>
        <begin position="435"/>
        <end position="457"/>
    </location>
</feature>
<accession>A0A0F0H432</accession>
<evidence type="ECO:0008006" key="4">
    <source>
        <dbReference type="Google" id="ProtNLM"/>
    </source>
</evidence>
<reference evidence="2 3" key="1">
    <citation type="submission" date="2015-02" db="EMBL/GenBank/DDBJ databases">
        <authorList>
            <person name="Ju K.-S."/>
            <person name="Doroghazi J.R."/>
            <person name="Metcalf W."/>
        </authorList>
    </citation>
    <scope>NUCLEOTIDE SEQUENCE [LARGE SCALE GENOMIC DNA]</scope>
    <source>
        <strain evidence="2 3">NRRL B-16140</strain>
    </source>
</reference>
<keyword evidence="1" id="KW-1133">Transmembrane helix</keyword>
<dbReference type="AlphaFoldDB" id="A0A0F0H432"/>
<dbReference type="EMBL" id="JYJG01000063">
    <property type="protein sequence ID" value="KJK50270.1"/>
    <property type="molecule type" value="Genomic_DNA"/>
</dbReference>
<name>A0A0F0H432_LENAE</name>
<keyword evidence="3" id="KW-1185">Reference proteome</keyword>
<proteinExistence type="predicted"/>
<comment type="caution">
    <text evidence="2">The sequence shown here is derived from an EMBL/GenBank/DDBJ whole genome shotgun (WGS) entry which is preliminary data.</text>
</comment>
<evidence type="ECO:0000313" key="3">
    <source>
        <dbReference type="Proteomes" id="UP000033393"/>
    </source>
</evidence>
<dbReference type="OrthoDB" id="3404808at2"/>
<organism evidence="2 3">
    <name type="scientific">Lentzea aerocolonigenes</name>
    <name type="common">Lechevalieria aerocolonigenes</name>
    <name type="synonym">Saccharothrix aerocolonigenes</name>
    <dbReference type="NCBI Taxonomy" id="68170"/>
    <lineage>
        <taxon>Bacteria</taxon>
        <taxon>Bacillati</taxon>
        <taxon>Actinomycetota</taxon>
        <taxon>Actinomycetes</taxon>
        <taxon>Pseudonocardiales</taxon>
        <taxon>Pseudonocardiaceae</taxon>
        <taxon>Lentzea</taxon>
    </lineage>
</organism>
<feature type="transmembrane region" description="Helical" evidence="1">
    <location>
        <begin position="393"/>
        <end position="423"/>
    </location>
</feature>
<dbReference type="PATRIC" id="fig|68170.10.peg.1367"/>
<feature type="transmembrane region" description="Helical" evidence="1">
    <location>
        <begin position="469"/>
        <end position="496"/>
    </location>
</feature>